<organism evidence="2 3">
    <name type="scientific">Deinococcus yavapaiensis KR-236</name>
    <dbReference type="NCBI Taxonomy" id="694435"/>
    <lineage>
        <taxon>Bacteria</taxon>
        <taxon>Thermotogati</taxon>
        <taxon>Deinococcota</taxon>
        <taxon>Deinococci</taxon>
        <taxon>Deinococcales</taxon>
        <taxon>Deinococcaceae</taxon>
        <taxon>Deinococcus</taxon>
    </lineage>
</organism>
<dbReference type="RefSeq" id="WP_170131191.1">
    <property type="nucleotide sequence ID" value="NZ_QJSX01000022.1"/>
</dbReference>
<reference evidence="2 3" key="1">
    <citation type="submission" date="2018-06" db="EMBL/GenBank/DDBJ databases">
        <title>Genomic Encyclopedia of Type Strains, Phase IV (KMG-IV): sequencing the most valuable type-strain genomes for metagenomic binning, comparative biology and taxonomic classification.</title>
        <authorList>
            <person name="Goeker M."/>
        </authorList>
    </citation>
    <scope>NUCLEOTIDE SEQUENCE [LARGE SCALE GENOMIC DNA]</scope>
    <source>
        <strain evidence="2 3">DSM 18048</strain>
    </source>
</reference>
<keyword evidence="1" id="KW-0472">Membrane</keyword>
<evidence type="ECO:0000313" key="2">
    <source>
        <dbReference type="EMBL" id="PYE49481.1"/>
    </source>
</evidence>
<keyword evidence="1" id="KW-1133">Transmembrane helix</keyword>
<dbReference type="EMBL" id="QJSX01000022">
    <property type="protein sequence ID" value="PYE49481.1"/>
    <property type="molecule type" value="Genomic_DNA"/>
</dbReference>
<sequence>MLSTEAARTVLKLFLTLGLIIISLSLIASLIFAGRSLLNDSEPIHLSWGVPIDMSLGVQQQTFRISEVRVNYTATPWMYTTFVLLGAATLGVLFLVYRRALRFVHRLLDDPFAEANRADLQAAARLALAWQGVLLITKSVMWWTTSQQERQNGPLWVPLYEAVRGVEGVTFISEDVRFNIDPWSLLNQLLGVDFTPLLVAAGLTILATVFKRAHDVREQERQLRREQELTI</sequence>
<comment type="caution">
    <text evidence="2">The sequence shown here is derived from an EMBL/GenBank/DDBJ whole genome shotgun (WGS) entry which is preliminary data.</text>
</comment>
<protein>
    <submittedName>
        <fullName evidence="2">Uncharacterized protein</fullName>
    </submittedName>
</protein>
<dbReference type="AlphaFoldDB" id="A0A318S2G1"/>
<keyword evidence="3" id="KW-1185">Reference proteome</keyword>
<keyword evidence="1" id="KW-0812">Transmembrane</keyword>
<evidence type="ECO:0000256" key="1">
    <source>
        <dbReference type="SAM" id="Phobius"/>
    </source>
</evidence>
<name>A0A318S2G1_9DEIO</name>
<feature type="transmembrane region" description="Helical" evidence="1">
    <location>
        <begin position="77"/>
        <end position="97"/>
    </location>
</feature>
<dbReference type="Proteomes" id="UP000248326">
    <property type="component" value="Unassembled WGS sequence"/>
</dbReference>
<evidence type="ECO:0000313" key="3">
    <source>
        <dbReference type="Proteomes" id="UP000248326"/>
    </source>
</evidence>
<feature type="transmembrane region" description="Helical" evidence="1">
    <location>
        <begin position="189"/>
        <end position="210"/>
    </location>
</feature>
<feature type="transmembrane region" description="Helical" evidence="1">
    <location>
        <begin position="126"/>
        <end position="145"/>
    </location>
</feature>
<accession>A0A318S2G1</accession>
<gene>
    <name evidence="2" type="ORF">DES52_12227</name>
</gene>
<feature type="transmembrane region" description="Helical" evidence="1">
    <location>
        <begin position="12"/>
        <end position="33"/>
    </location>
</feature>
<proteinExistence type="predicted"/>